<gene>
    <name evidence="2" type="ORF">K7G82_05920</name>
</gene>
<feature type="signal peptide" evidence="1">
    <location>
        <begin position="1"/>
        <end position="31"/>
    </location>
</feature>
<proteinExistence type="predicted"/>
<dbReference type="Gene3D" id="2.60.120.380">
    <property type="match status" value="2"/>
</dbReference>
<evidence type="ECO:0000256" key="1">
    <source>
        <dbReference type="SAM" id="SignalP"/>
    </source>
</evidence>
<accession>A0ABS7PKQ5</accession>
<protein>
    <recommendedName>
        <fullName evidence="4">Peptidase</fullName>
    </recommendedName>
</protein>
<organism evidence="2 3">
    <name type="scientific">Sphingomonas colocasiae</name>
    <dbReference type="NCBI Taxonomy" id="1848973"/>
    <lineage>
        <taxon>Bacteria</taxon>
        <taxon>Pseudomonadati</taxon>
        <taxon>Pseudomonadota</taxon>
        <taxon>Alphaproteobacteria</taxon>
        <taxon>Sphingomonadales</taxon>
        <taxon>Sphingomonadaceae</taxon>
        <taxon>Sphingomonas</taxon>
    </lineage>
</organism>
<keyword evidence="3" id="KW-1185">Reference proteome</keyword>
<dbReference type="RefSeq" id="WP_222988901.1">
    <property type="nucleotide sequence ID" value="NZ_JAINVV010000003.1"/>
</dbReference>
<evidence type="ECO:0000313" key="3">
    <source>
        <dbReference type="Proteomes" id="UP000706039"/>
    </source>
</evidence>
<dbReference type="EMBL" id="JAINVV010000003">
    <property type="protein sequence ID" value="MBY8821818.1"/>
    <property type="molecule type" value="Genomic_DNA"/>
</dbReference>
<feature type="chain" id="PRO_5046977473" description="Peptidase" evidence="1">
    <location>
        <begin position="32"/>
        <end position="265"/>
    </location>
</feature>
<keyword evidence="1" id="KW-0732">Signal</keyword>
<sequence>MTRVSRVKAKWLATALTTATLTIGAAAPAQKAGGAERQIQGALTSASPKNDGHPYQVRTMPLEAGKRYALGAESEAFDPTLRISFADDDDEALAEDDDGGDGSASYIEFTPERSGTYRLRVASAGRDTGAYLLKMRDLPPLPAPLRPSPVGSSSIAFKHYAGALTGTDGEIRGRRVDDYQFRFEGGKQVFLFMDRDNDDIDPMIEVHAGTGRTNAEPIAGDDDGGDGVNALLIFTPEESGDFIVRATTSNTDATGSYKLRVGQEP</sequence>
<comment type="caution">
    <text evidence="2">The sequence shown here is derived from an EMBL/GenBank/DDBJ whole genome shotgun (WGS) entry which is preliminary data.</text>
</comment>
<name>A0ABS7PKQ5_9SPHN</name>
<evidence type="ECO:0000313" key="2">
    <source>
        <dbReference type="EMBL" id="MBY8821818.1"/>
    </source>
</evidence>
<reference evidence="2 3" key="1">
    <citation type="submission" date="2021-08" db="EMBL/GenBank/DDBJ databases">
        <authorList>
            <person name="Tuo L."/>
        </authorList>
    </citation>
    <scope>NUCLEOTIDE SEQUENCE [LARGE SCALE GENOMIC DNA]</scope>
    <source>
        <strain evidence="2 3">JCM 31229</strain>
    </source>
</reference>
<dbReference type="Proteomes" id="UP000706039">
    <property type="component" value="Unassembled WGS sequence"/>
</dbReference>
<evidence type="ECO:0008006" key="4">
    <source>
        <dbReference type="Google" id="ProtNLM"/>
    </source>
</evidence>